<organism evidence="2 3">
    <name type="scientific">Trichophyton verrucosum (strain HKI 0517)</name>
    <dbReference type="NCBI Taxonomy" id="663202"/>
    <lineage>
        <taxon>Eukaryota</taxon>
        <taxon>Fungi</taxon>
        <taxon>Dikarya</taxon>
        <taxon>Ascomycota</taxon>
        <taxon>Pezizomycotina</taxon>
        <taxon>Eurotiomycetes</taxon>
        <taxon>Eurotiomycetidae</taxon>
        <taxon>Onygenales</taxon>
        <taxon>Arthrodermataceae</taxon>
        <taxon>Trichophyton</taxon>
    </lineage>
</organism>
<feature type="region of interest" description="Disordered" evidence="1">
    <location>
        <begin position="1"/>
        <end position="45"/>
    </location>
</feature>
<evidence type="ECO:0000313" key="3">
    <source>
        <dbReference type="Proteomes" id="UP000008383"/>
    </source>
</evidence>
<dbReference type="AlphaFoldDB" id="D4D4S3"/>
<dbReference type="Proteomes" id="UP000008383">
    <property type="component" value="Unassembled WGS sequence"/>
</dbReference>
<dbReference type="GeneID" id="9582343"/>
<protein>
    <submittedName>
        <fullName evidence="2">Uncharacterized protein</fullName>
    </submittedName>
</protein>
<accession>D4D4S3</accession>
<dbReference type="EMBL" id="ACYE01000111">
    <property type="protein sequence ID" value="EFE43147.1"/>
    <property type="molecule type" value="Genomic_DNA"/>
</dbReference>
<evidence type="ECO:0000313" key="2">
    <source>
        <dbReference type="EMBL" id="EFE43147.1"/>
    </source>
</evidence>
<dbReference type="RefSeq" id="XP_003023765.1">
    <property type="nucleotide sequence ID" value="XM_003023719.1"/>
</dbReference>
<dbReference type="KEGG" id="tve:TRV_02090"/>
<feature type="region of interest" description="Disordered" evidence="1">
    <location>
        <begin position="72"/>
        <end position="94"/>
    </location>
</feature>
<reference evidence="3" key="1">
    <citation type="journal article" date="2011" name="Genome Biol.">
        <title>Comparative and functional genomics provide insights into the pathogenicity of dermatophytic fungi.</title>
        <authorList>
            <person name="Burmester A."/>
            <person name="Shelest E."/>
            <person name="Gloeckner G."/>
            <person name="Heddergott C."/>
            <person name="Schindler S."/>
            <person name="Staib P."/>
            <person name="Heidel A."/>
            <person name="Felder M."/>
            <person name="Petzold A."/>
            <person name="Szafranski K."/>
            <person name="Feuermann M."/>
            <person name="Pedruzzi I."/>
            <person name="Priebe S."/>
            <person name="Groth M."/>
            <person name="Winkler R."/>
            <person name="Li W."/>
            <person name="Kniemeyer O."/>
            <person name="Schroeckh V."/>
            <person name="Hertweck C."/>
            <person name="Hube B."/>
            <person name="White T.C."/>
            <person name="Platzer M."/>
            <person name="Guthke R."/>
            <person name="Heitman J."/>
            <person name="Woestemeyer J."/>
            <person name="Zipfel P.F."/>
            <person name="Monod M."/>
            <person name="Brakhage A.A."/>
        </authorList>
    </citation>
    <scope>NUCLEOTIDE SEQUENCE [LARGE SCALE GENOMIC DNA]</scope>
    <source>
        <strain evidence="3">HKI 0517</strain>
    </source>
</reference>
<gene>
    <name evidence="2" type="ORF">TRV_02090</name>
</gene>
<proteinExistence type="predicted"/>
<sequence length="94" mass="10547">MRQAWGTFEPEVPNEGEEQRNSYKASDHEERFDRKPGPDPIKRTSKVEFERPCIGSVRKGRLKAREEGLAMAEVQAGSSKTRAKAGEDPDNISS</sequence>
<feature type="compositionally biased region" description="Basic and acidic residues" evidence="1">
    <location>
        <begin position="17"/>
        <end position="45"/>
    </location>
</feature>
<evidence type="ECO:0000256" key="1">
    <source>
        <dbReference type="SAM" id="MobiDB-lite"/>
    </source>
</evidence>
<keyword evidence="3" id="KW-1185">Reference proteome</keyword>
<dbReference type="HOGENOM" id="CLU_2387752_0_0_1"/>
<comment type="caution">
    <text evidence="2">The sequence shown here is derived from an EMBL/GenBank/DDBJ whole genome shotgun (WGS) entry which is preliminary data.</text>
</comment>
<name>D4D4S3_TRIVH</name>